<proteinExistence type="predicted"/>
<comment type="caution">
    <text evidence="1">The sequence shown here is derived from an EMBL/GenBank/DDBJ whole genome shotgun (WGS) entry which is preliminary data.</text>
</comment>
<sequence>MRRNVKEHCKEQDVELPINAKDVEYKKLVTDKEANEFLKIVKQNPHPKVQLDILNKEHYGDDILVEKLSGIIGNITSSNSIVFSNDEIPPEGLGHTKALHIQVKFKGYVIARVLVDNGSTLNKMPKSTLLKLPMDMSYIKSSSMVVRAFDGSHREPIYEVIKPHRSKVEVMTTRVMGGGRYSLNQNLETLLKTPKNDERFGLGYKPSIYDKIRLQKEKKKKRSTKLKMKEFDPSLKFIPALYDTFKSVGISYSSHDFDLKDGLLTMMESLSITVVTREASFEGNTVYACPPDFELNN</sequence>
<organism evidence="1 2">
    <name type="scientific">Cucumis melo var. makuwa</name>
    <name type="common">Oriental melon</name>
    <dbReference type="NCBI Taxonomy" id="1194695"/>
    <lineage>
        <taxon>Eukaryota</taxon>
        <taxon>Viridiplantae</taxon>
        <taxon>Streptophyta</taxon>
        <taxon>Embryophyta</taxon>
        <taxon>Tracheophyta</taxon>
        <taxon>Spermatophyta</taxon>
        <taxon>Magnoliopsida</taxon>
        <taxon>eudicotyledons</taxon>
        <taxon>Gunneridae</taxon>
        <taxon>Pentapetalae</taxon>
        <taxon>rosids</taxon>
        <taxon>fabids</taxon>
        <taxon>Cucurbitales</taxon>
        <taxon>Cucurbitaceae</taxon>
        <taxon>Benincaseae</taxon>
        <taxon>Cucumis</taxon>
    </lineage>
</organism>
<dbReference type="Proteomes" id="UP000321393">
    <property type="component" value="Unassembled WGS sequence"/>
</dbReference>
<gene>
    <name evidence="1" type="ORF">E6C27_scaffold60G003590</name>
</gene>
<name>A0A5A7UCD8_CUCMM</name>
<dbReference type="PANTHER" id="PTHR32108:SF9">
    <property type="entry name" value="REVERSE TRANSCRIPTASE RNASE H-LIKE DOMAIN-CONTAINING PROTEIN"/>
    <property type="match status" value="1"/>
</dbReference>
<protein>
    <submittedName>
        <fullName evidence="1">Gag-pro-like protein</fullName>
    </submittedName>
</protein>
<reference evidence="1 2" key="1">
    <citation type="submission" date="2019-08" db="EMBL/GenBank/DDBJ databases">
        <title>Draft genome sequences of two oriental melons (Cucumis melo L. var makuwa).</title>
        <authorList>
            <person name="Kwon S.-Y."/>
        </authorList>
    </citation>
    <scope>NUCLEOTIDE SEQUENCE [LARGE SCALE GENOMIC DNA]</scope>
    <source>
        <strain evidence="2">cv. SW 3</strain>
        <tissue evidence="1">Leaf</tissue>
    </source>
</reference>
<dbReference type="PANTHER" id="PTHR32108">
    <property type="entry name" value="DNA-DIRECTED RNA POLYMERASE SUBUNIT ALPHA"/>
    <property type="match status" value="1"/>
</dbReference>
<evidence type="ECO:0000313" key="2">
    <source>
        <dbReference type="Proteomes" id="UP000321393"/>
    </source>
</evidence>
<dbReference type="EMBL" id="SSTE01011134">
    <property type="protein sequence ID" value="KAA0051906.1"/>
    <property type="molecule type" value="Genomic_DNA"/>
</dbReference>
<dbReference type="AlphaFoldDB" id="A0A5A7UCD8"/>
<accession>A0A5A7UCD8</accession>
<evidence type="ECO:0000313" key="1">
    <source>
        <dbReference type="EMBL" id="KAA0051906.1"/>
    </source>
</evidence>